<dbReference type="GO" id="GO:0006405">
    <property type="term" value="P:RNA export from nucleus"/>
    <property type="evidence" value="ECO:0007669"/>
    <property type="project" value="TreeGrafter"/>
</dbReference>
<gene>
    <name evidence="2" type="ORF">ONB1V03_LOCUS3392</name>
</gene>
<dbReference type="GO" id="GO:0005049">
    <property type="term" value="F:nuclear export signal receptor activity"/>
    <property type="evidence" value="ECO:0007669"/>
    <property type="project" value="InterPro"/>
</dbReference>
<evidence type="ECO:0000313" key="3">
    <source>
        <dbReference type="Proteomes" id="UP000728032"/>
    </source>
</evidence>
<evidence type="ECO:0000313" key="2">
    <source>
        <dbReference type="EMBL" id="CAD7642056.1"/>
    </source>
</evidence>
<evidence type="ECO:0000259" key="1">
    <source>
        <dbReference type="Pfam" id="PF08389"/>
    </source>
</evidence>
<dbReference type="InterPro" id="IPR011989">
    <property type="entry name" value="ARM-like"/>
</dbReference>
<keyword evidence="3" id="KW-1185">Reference proteome</keyword>
<dbReference type="GO" id="GO:0005634">
    <property type="term" value="C:nucleus"/>
    <property type="evidence" value="ECO:0007669"/>
    <property type="project" value="TreeGrafter"/>
</dbReference>
<dbReference type="GO" id="GO:0005737">
    <property type="term" value="C:cytoplasm"/>
    <property type="evidence" value="ECO:0007669"/>
    <property type="project" value="TreeGrafter"/>
</dbReference>
<dbReference type="GO" id="GO:0003723">
    <property type="term" value="F:RNA binding"/>
    <property type="evidence" value="ECO:0007669"/>
    <property type="project" value="TreeGrafter"/>
</dbReference>
<dbReference type="AlphaFoldDB" id="A0A7R9LJF6"/>
<dbReference type="InterPro" id="IPR013598">
    <property type="entry name" value="Exportin-1/Importin-b-like"/>
</dbReference>
<dbReference type="EMBL" id="OC915816">
    <property type="protein sequence ID" value="CAD7642056.1"/>
    <property type="molecule type" value="Genomic_DNA"/>
</dbReference>
<dbReference type="InterPro" id="IPR016024">
    <property type="entry name" value="ARM-type_fold"/>
</dbReference>
<accession>A0A7R9LJF6</accession>
<dbReference type="PANTHER" id="PTHR11223:SF3">
    <property type="entry name" value="EXPORTIN-5"/>
    <property type="match status" value="1"/>
</dbReference>
<dbReference type="SUPFAM" id="SSF48371">
    <property type="entry name" value="ARM repeat"/>
    <property type="match status" value="1"/>
</dbReference>
<proteinExistence type="predicted"/>
<reference evidence="2" key="1">
    <citation type="submission" date="2020-11" db="EMBL/GenBank/DDBJ databases">
        <authorList>
            <person name="Tran Van P."/>
        </authorList>
    </citation>
    <scope>NUCLEOTIDE SEQUENCE</scope>
</reference>
<feature type="domain" description="Exportin-1/Importin-beta-like" evidence="1">
    <location>
        <begin position="119"/>
        <end position="225"/>
    </location>
</feature>
<dbReference type="GO" id="GO:0042565">
    <property type="term" value="C:RNA nuclear export complex"/>
    <property type="evidence" value="ECO:0007669"/>
    <property type="project" value="TreeGrafter"/>
</dbReference>
<dbReference type="Gene3D" id="1.25.10.10">
    <property type="entry name" value="Leucine-rich Repeat Variant"/>
    <property type="match status" value="2"/>
</dbReference>
<organism evidence="2">
    <name type="scientific">Oppiella nova</name>
    <dbReference type="NCBI Taxonomy" id="334625"/>
    <lineage>
        <taxon>Eukaryota</taxon>
        <taxon>Metazoa</taxon>
        <taxon>Ecdysozoa</taxon>
        <taxon>Arthropoda</taxon>
        <taxon>Chelicerata</taxon>
        <taxon>Arachnida</taxon>
        <taxon>Acari</taxon>
        <taxon>Acariformes</taxon>
        <taxon>Sarcoptiformes</taxon>
        <taxon>Oribatida</taxon>
        <taxon>Brachypylina</taxon>
        <taxon>Oppioidea</taxon>
        <taxon>Oppiidae</taxon>
        <taxon>Oppiella</taxon>
    </lineage>
</organism>
<dbReference type="Pfam" id="PF08389">
    <property type="entry name" value="Xpo1"/>
    <property type="match status" value="1"/>
</dbReference>
<dbReference type="InterPro" id="IPR045065">
    <property type="entry name" value="XPO1/5"/>
</dbReference>
<dbReference type="Proteomes" id="UP000728032">
    <property type="component" value="Unassembled WGS sequence"/>
</dbReference>
<name>A0A7R9LJF6_9ACAR</name>
<sequence length="905" mass="105233">MNENEIICRQLCQSIDVVMDEKSGVLERNNANQLMDQFKYNHNVLVLYDISLRLLNQTTDQLSHKSVVYKLFGLQTLEVVIKFHWNSIDDSLKQQIKQLIQNWFLIDMSSDEVRVNEWRHLMNASSRCVVEVVIREWPQNWPQFVSHLLHRESTLSLYCIWQLSEDIGIFFRPNNGQRRREITNELNSNFSDTNLCLTSISALNVMFEWTLLDESLMNQLLQILANDYQHNKWIQMKQQVCDCLLVCLNRKQLKPSDKTAIQSLYNNYNISLIHCIVSWNQCLQVMISLFSHQNIISRQEFNRSLLGLDFDDTDDFETFFLKFRADTIELLRQMTYSNALTDLDQKTCFNFVSESLNTAIIKSNDDPIVWEILAQLSAAVFNKIVDRTQFCTESDVLLQLLIDKSNRNNADIISSQLSCISALTVFLPNICDNSLKHIIERTLVLSSFTLEGQTREPKTKDVKNLRRHACSLNEFQDIGLQKEFIEELLTSINWIKDYNINALELLCDMGLHLDSLDDKIYSEKRANIVYAVNLILGLLKRIKSERTIVLMPQIFPLINDYQEKCHENYRSLVYANITETDKTHVLDIASNSKNNEHITTKSDAYRMQVWPQLYSSHISMIRSLTLSHILLPFLFNKIDEKWNEIKAKNQCIDEGMKDESEPIETEVISDQINRFLGKEFIELLVTILSPIKTNQSIDSNMDNNDVMDTDISELGNYLLNTIPNVIIYPTAKALSWLDSNTALKTSHLNALLIRKIIKEQMIRTEDAIFFLLQQLISGLSYFGEHEQNQSILLDLILILYEGIAIKLGFNAIKVSLSEMSGSHINEWNQFNDKLINSEKINFTEKKKKEFLRRLLSQLIGKNIGQLYKHKSIEIKNLRPIFYTKNSRLKDSQEEDVSLCLLFNDN</sequence>
<dbReference type="GO" id="GO:0006611">
    <property type="term" value="P:protein export from nucleus"/>
    <property type="evidence" value="ECO:0007669"/>
    <property type="project" value="InterPro"/>
</dbReference>
<dbReference type="EMBL" id="CAJPVJ010000991">
    <property type="protein sequence ID" value="CAG2163828.1"/>
    <property type="molecule type" value="Genomic_DNA"/>
</dbReference>
<protein>
    <recommendedName>
        <fullName evidence="1">Exportin-1/Importin-beta-like domain-containing protein</fullName>
    </recommendedName>
</protein>
<dbReference type="OrthoDB" id="2215036at2759"/>
<dbReference type="PANTHER" id="PTHR11223">
    <property type="entry name" value="EXPORTIN 1/5"/>
    <property type="match status" value="1"/>
</dbReference>